<reference evidence="7 8" key="1">
    <citation type="submission" date="2017-10" db="EMBL/GenBank/DDBJ databases">
        <title>Paenichitinophaga pekingensis gen. nov., sp. nov., isolated from activated sludge.</title>
        <authorList>
            <person name="Jin D."/>
            <person name="Kong X."/>
            <person name="Deng Y."/>
            <person name="Bai Z."/>
        </authorList>
    </citation>
    <scope>NUCLEOTIDE SEQUENCE [LARGE SCALE GENOMIC DNA]</scope>
    <source>
        <strain evidence="7 8">13</strain>
    </source>
</reference>
<evidence type="ECO:0000259" key="5">
    <source>
        <dbReference type="Pfam" id="PF04542"/>
    </source>
</evidence>
<dbReference type="Pfam" id="PF04542">
    <property type="entry name" value="Sigma70_r2"/>
    <property type="match status" value="1"/>
</dbReference>
<dbReference type="InterPro" id="IPR014284">
    <property type="entry name" value="RNA_pol_sigma-70_dom"/>
</dbReference>
<dbReference type="SUPFAM" id="SSF88659">
    <property type="entry name" value="Sigma3 and sigma4 domains of RNA polymerase sigma factors"/>
    <property type="match status" value="1"/>
</dbReference>
<dbReference type="KEGG" id="cbae:COR50_17845"/>
<evidence type="ECO:0000256" key="1">
    <source>
        <dbReference type="ARBA" id="ARBA00010641"/>
    </source>
</evidence>
<dbReference type="InterPro" id="IPR013325">
    <property type="entry name" value="RNA_pol_sigma_r2"/>
</dbReference>
<accession>A0A291QY68</accession>
<dbReference type="Proteomes" id="UP000220133">
    <property type="component" value="Chromosome"/>
</dbReference>
<feature type="domain" description="RNA polymerase sigma factor 70 region 4 type 2" evidence="6">
    <location>
        <begin position="134"/>
        <end position="185"/>
    </location>
</feature>
<dbReference type="InterPro" id="IPR007627">
    <property type="entry name" value="RNA_pol_sigma70_r2"/>
</dbReference>
<dbReference type="InterPro" id="IPR013249">
    <property type="entry name" value="RNA_pol_sigma70_r4_t2"/>
</dbReference>
<comment type="similarity">
    <text evidence="1">Belongs to the sigma-70 factor family. ECF subfamily.</text>
</comment>
<feature type="domain" description="RNA polymerase sigma-70 region 2" evidence="5">
    <location>
        <begin position="38"/>
        <end position="103"/>
    </location>
</feature>
<dbReference type="Pfam" id="PF08281">
    <property type="entry name" value="Sigma70_r4_2"/>
    <property type="match status" value="1"/>
</dbReference>
<evidence type="ECO:0000256" key="4">
    <source>
        <dbReference type="ARBA" id="ARBA00023163"/>
    </source>
</evidence>
<keyword evidence="2" id="KW-0805">Transcription regulation</keyword>
<evidence type="ECO:0000313" key="7">
    <source>
        <dbReference type="EMBL" id="ATL48877.1"/>
    </source>
</evidence>
<dbReference type="NCBIfam" id="TIGR02937">
    <property type="entry name" value="sigma70-ECF"/>
    <property type="match status" value="1"/>
</dbReference>
<evidence type="ECO:0000313" key="8">
    <source>
        <dbReference type="Proteomes" id="UP000220133"/>
    </source>
</evidence>
<evidence type="ECO:0000256" key="2">
    <source>
        <dbReference type="ARBA" id="ARBA00023015"/>
    </source>
</evidence>
<dbReference type="PANTHER" id="PTHR43133:SF46">
    <property type="entry name" value="RNA POLYMERASE SIGMA-70 FACTOR ECF SUBFAMILY"/>
    <property type="match status" value="1"/>
</dbReference>
<dbReference type="InterPro" id="IPR039425">
    <property type="entry name" value="RNA_pol_sigma-70-like"/>
</dbReference>
<evidence type="ECO:0000256" key="3">
    <source>
        <dbReference type="ARBA" id="ARBA00023082"/>
    </source>
</evidence>
<dbReference type="GO" id="GO:0006352">
    <property type="term" value="P:DNA-templated transcription initiation"/>
    <property type="evidence" value="ECO:0007669"/>
    <property type="project" value="InterPro"/>
</dbReference>
<evidence type="ECO:0008006" key="9">
    <source>
        <dbReference type="Google" id="ProtNLM"/>
    </source>
</evidence>
<name>A0A291QY68_9BACT</name>
<dbReference type="Gene3D" id="1.10.10.10">
    <property type="entry name" value="Winged helix-like DNA-binding domain superfamily/Winged helix DNA-binding domain"/>
    <property type="match status" value="1"/>
</dbReference>
<proteinExistence type="inferred from homology"/>
<protein>
    <recommendedName>
        <fullName evidence="9">RNA polymerase sigma factor</fullName>
    </recommendedName>
</protein>
<dbReference type="GO" id="GO:0016987">
    <property type="term" value="F:sigma factor activity"/>
    <property type="evidence" value="ECO:0007669"/>
    <property type="project" value="UniProtKB-KW"/>
</dbReference>
<dbReference type="PANTHER" id="PTHR43133">
    <property type="entry name" value="RNA POLYMERASE ECF-TYPE SIGMA FACTO"/>
    <property type="match status" value="1"/>
</dbReference>
<dbReference type="EMBL" id="CP023777">
    <property type="protein sequence ID" value="ATL48877.1"/>
    <property type="molecule type" value="Genomic_DNA"/>
</dbReference>
<dbReference type="Gene3D" id="1.10.1740.10">
    <property type="match status" value="1"/>
</dbReference>
<dbReference type="InterPro" id="IPR036388">
    <property type="entry name" value="WH-like_DNA-bd_sf"/>
</dbReference>
<keyword evidence="4" id="KW-0804">Transcription</keyword>
<keyword evidence="3" id="KW-0731">Sigma factor</keyword>
<keyword evidence="8" id="KW-1185">Reference proteome</keyword>
<sequence>MACAGVNKGNEHMNVNIENELLIKVAEGDEKAFSKLLKEVVPVLQSIIFKVVKNEDAVLEILQESFVRIWLNRHKLPGLEKPVPWLKRLVLNETFTWLNKNARQANIFTEISQVEDPSHNNIIDQLAYSETDQVLKRAIEDLPPQRKLIFKMSREEGLKSNEIAEKLNLSNGYVKNALTAALKQLEDQLKKARNWMLNIIP</sequence>
<dbReference type="InterPro" id="IPR013324">
    <property type="entry name" value="RNA_pol_sigma_r3/r4-like"/>
</dbReference>
<evidence type="ECO:0000259" key="6">
    <source>
        <dbReference type="Pfam" id="PF08281"/>
    </source>
</evidence>
<organism evidence="7 8">
    <name type="scientific">Chitinophaga caeni</name>
    <dbReference type="NCBI Taxonomy" id="2029983"/>
    <lineage>
        <taxon>Bacteria</taxon>
        <taxon>Pseudomonadati</taxon>
        <taxon>Bacteroidota</taxon>
        <taxon>Chitinophagia</taxon>
        <taxon>Chitinophagales</taxon>
        <taxon>Chitinophagaceae</taxon>
        <taxon>Chitinophaga</taxon>
    </lineage>
</organism>
<dbReference type="AlphaFoldDB" id="A0A291QY68"/>
<dbReference type="GO" id="GO:0003677">
    <property type="term" value="F:DNA binding"/>
    <property type="evidence" value="ECO:0007669"/>
    <property type="project" value="InterPro"/>
</dbReference>
<gene>
    <name evidence="7" type="ORF">COR50_17845</name>
</gene>
<dbReference type="SUPFAM" id="SSF88946">
    <property type="entry name" value="Sigma2 domain of RNA polymerase sigma factors"/>
    <property type="match status" value="1"/>
</dbReference>